<proteinExistence type="predicted"/>
<name>A0A914H758_GLORO</name>
<organism evidence="1 2">
    <name type="scientific">Globodera rostochiensis</name>
    <name type="common">Golden nematode worm</name>
    <name type="synonym">Heterodera rostochiensis</name>
    <dbReference type="NCBI Taxonomy" id="31243"/>
    <lineage>
        <taxon>Eukaryota</taxon>
        <taxon>Metazoa</taxon>
        <taxon>Ecdysozoa</taxon>
        <taxon>Nematoda</taxon>
        <taxon>Chromadorea</taxon>
        <taxon>Rhabditida</taxon>
        <taxon>Tylenchina</taxon>
        <taxon>Tylenchomorpha</taxon>
        <taxon>Tylenchoidea</taxon>
        <taxon>Heteroderidae</taxon>
        <taxon>Heteroderinae</taxon>
        <taxon>Globodera</taxon>
    </lineage>
</organism>
<evidence type="ECO:0000313" key="1">
    <source>
        <dbReference type="Proteomes" id="UP000887572"/>
    </source>
</evidence>
<protein>
    <submittedName>
        <fullName evidence="2">Uncharacterized protein</fullName>
    </submittedName>
</protein>
<keyword evidence="1" id="KW-1185">Reference proteome</keyword>
<dbReference type="Proteomes" id="UP000887572">
    <property type="component" value="Unplaced"/>
</dbReference>
<dbReference type="AlphaFoldDB" id="A0A914H758"/>
<accession>A0A914H758</accession>
<reference evidence="2" key="1">
    <citation type="submission" date="2022-11" db="UniProtKB">
        <authorList>
            <consortium name="WormBaseParasite"/>
        </authorList>
    </citation>
    <scope>IDENTIFICATION</scope>
</reference>
<dbReference type="WBParaSite" id="Gr19_v10_g14633.t1">
    <property type="protein sequence ID" value="Gr19_v10_g14633.t1"/>
    <property type="gene ID" value="Gr19_v10_g14633"/>
</dbReference>
<sequence>MHKFVCEKCDEDRCNNADDGAADDNTTAAAPLMRINGCQNMKTFIHQYGWNRFYDPYRRYYDPYHDSYIKLYDFRPRLIDGVYLWFGHQKWPRKLGGL</sequence>
<evidence type="ECO:0000313" key="2">
    <source>
        <dbReference type="WBParaSite" id="Gr19_v10_g14633.t1"/>
    </source>
</evidence>